<evidence type="ECO:0000259" key="6">
    <source>
        <dbReference type="PROSITE" id="PS50106"/>
    </source>
</evidence>
<dbReference type="GO" id="GO:0007165">
    <property type="term" value="P:signal transduction"/>
    <property type="evidence" value="ECO:0007669"/>
    <property type="project" value="TreeGrafter"/>
</dbReference>
<dbReference type="GO" id="GO:0030288">
    <property type="term" value="C:outer membrane-bounded periplasmic space"/>
    <property type="evidence" value="ECO:0007669"/>
    <property type="project" value="TreeGrafter"/>
</dbReference>
<dbReference type="SMART" id="SM00228">
    <property type="entry name" value="PDZ"/>
    <property type="match status" value="1"/>
</dbReference>
<comment type="caution">
    <text evidence="7">The sequence shown here is derived from an EMBL/GenBank/DDBJ whole genome shotgun (WGS) entry which is preliminary data.</text>
</comment>
<comment type="similarity">
    <text evidence="1">Belongs to the peptidase S41A family.</text>
</comment>
<evidence type="ECO:0000256" key="4">
    <source>
        <dbReference type="ARBA" id="ARBA00022825"/>
    </source>
</evidence>
<dbReference type="CDD" id="cd07560">
    <property type="entry name" value="Peptidase_S41_CPP"/>
    <property type="match status" value="1"/>
</dbReference>
<dbReference type="GO" id="GO:0008236">
    <property type="term" value="F:serine-type peptidase activity"/>
    <property type="evidence" value="ECO:0007669"/>
    <property type="project" value="UniProtKB-KW"/>
</dbReference>
<keyword evidence="2" id="KW-0645">Protease</keyword>
<keyword evidence="8" id="KW-1185">Reference proteome</keyword>
<reference evidence="7 8" key="1">
    <citation type="submission" date="2019-11" db="EMBL/GenBank/DDBJ databases">
        <title>Draft Genome Sequences of Six Type Strains of the Genus Massilia.</title>
        <authorList>
            <person name="Miess H."/>
            <person name="Frediansyah A."/>
            <person name="Goeker M."/>
            <person name="Gross H."/>
        </authorList>
    </citation>
    <scope>NUCLEOTIDE SEQUENCE [LARGE SCALE GENOMIC DNA]</scope>
    <source>
        <strain evidence="7 8">DSM 17513</strain>
    </source>
</reference>
<dbReference type="InterPro" id="IPR001478">
    <property type="entry name" value="PDZ"/>
</dbReference>
<dbReference type="GO" id="GO:0004175">
    <property type="term" value="F:endopeptidase activity"/>
    <property type="evidence" value="ECO:0007669"/>
    <property type="project" value="TreeGrafter"/>
</dbReference>
<proteinExistence type="inferred from homology"/>
<dbReference type="Gene3D" id="3.90.226.10">
    <property type="entry name" value="2-enoyl-CoA Hydratase, Chain A, domain 1"/>
    <property type="match status" value="1"/>
</dbReference>
<dbReference type="PANTHER" id="PTHR32060:SF30">
    <property type="entry name" value="CARBOXY-TERMINAL PROCESSING PROTEASE CTPA"/>
    <property type="match status" value="1"/>
</dbReference>
<dbReference type="CDD" id="cd06782">
    <property type="entry name" value="cpPDZ_CPP-like"/>
    <property type="match status" value="1"/>
</dbReference>
<dbReference type="Pfam" id="PF03572">
    <property type="entry name" value="Peptidase_S41"/>
    <property type="match status" value="1"/>
</dbReference>
<dbReference type="GO" id="GO:0006508">
    <property type="term" value="P:proteolysis"/>
    <property type="evidence" value="ECO:0007669"/>
    <property type="project" value="UniProtKB-KW"/>
</dbReference>
<dbReference type="Pfam" id="PF22694">
    <property type="entry name" value="CtpB_N-like"/>
    <property type="match status" value="1"/>
</dbReference>
<sequence length="508" mass="53900">MKTGGSANAQACERRRIPRQSVIYANLRALTAADTTPLHNRRFIEEQMKRNTMKRWILSVMMGYCAASLPCHAEEPLTLPKEEFEQMLDSYQLVLKDYVGPADSKKLLTEAIRGMMSSLDPHSRYLDKSDLEDLERIHSGQYVGIGVGVDMQNGQILVRDVFENGPADKAGIRAGDSIVAIDGAPLFGLRDSQIASRMHGEPGSMVELTMAKRGDTPLRTISVARATMREDTVSVQRLEGNIVRIRISEFGGGTAAELIKALRQLDGPRPVEAIVLDLRNNPGGLLPAAVAVAGAFLPQGAVVFSSAGKIPAINTKVAVSPGVFGKPGTGDAYDQLPAYAQTVPLAVLVNGSSASAAEVVAGAIQDHGRGKIVGSRTYGKGSIQTVFPLTDESAIKLTIARYYTPNGREVQAQGIVPDVPVAPAAAKGDDDTLLFREADMANHLPASSGAPEADASQRPVAEDSKTFGTAGDRALKAALAQLHPALPAGQALGAVWRGISARLRSPNS</sequence>
<keyword evidence="3" id="KW-0378">Hydrolase</keyword>
<dbReference type="OrthoDB" id="9812068at2"/>
<dbReference type="InterPro" id="IPR005151">
    <property type="entry name" value="Tail-specific_protease"/>
</dbReference>
<dbReference type="SUPFAM" id="SSF50156">
    <property type="entry name" value="PDZ domain-like"/>
    <property type="match status" value="1"/>
</dbReference>
<dbReference type="PROSITE" id="PS50106">
    <property type="entry name" value="PDZ"/>
    <property type="match status" value="1"/>
</dbReference>
<dbReference type="Gene3D" id="3.30.750.44">
    <property type="match status" value="1"/>
</dbReference>
<dbReference type="Proteomes" id="UP000431684">
    <property type="component" value="Unassembled WGS sequence"/>
</dbReference>
<accession>A0A6I3XHL6</accession>
<dbReference type="SUPFAM" id="SSF52096">
    <property type="entry name" value="ClpP/crotonase"/>
    <property type="match status" value="1"/>
</dbReference>
<dbReference type="SMART" id="SM00245">
    <property type="entry name" value="TSPc"/>
    <property type="match status" value="1"/>
</dbReference>
<evidence type="ECO:0000313" key="8">
    <source>
        <dbReference type="Proteomes" id="UP000431684"/>
    </source>
</evidence>
<dbReference type="Gene3D" id="2.30.42.10">
    <property type="match status" value="1"/>
</dbReference>
<dbReference type="InterPro" id="IPR029045">
    <property type="entry name" value="ClpP/crotonase-like_dom_sf"/>
</dbReference>
<evidence type="ECO:0000256" key="3">
    <source>
        <dbReference type="ARBA" id="ARBA00022801"/>
    </source>
</evidence>
<dbReference type="InterPro" id="IPR036034">
    <property type="entry name" value="PDZ_sf"/>
</dbReference>
<dbReference type="Pfam" id="PF13180">
    <property type="entry name" value="PDZ_2"/>
    <property type="match status" value="1"/>
</dbReference>
<dbReference type="EMBL" id="WNWM01000002">
    <property type="protein sequence ID" value="MUI15987.1"/>
    <property type="molecule type" value="Genomic_DNA"/>
</dbReference>
<dbReference type="InterPro" id="IPR004447">
    <property type="entry name" value="Peptidase_S41A"/>
</dbReference>
<organism evidence="7 8">
    <name type="scientific">Pseudoduganella dura</name>
    <dbReference type="NCBI Taxonomy" id="321982"/>
    <lineage>
        <taxon>Bacteria</taxon>
        <taxon>Pseudomonadati</taxon>
        <taxon>Pseudomonadota</taxon>
        <taxon>Betaproteobacteria</taxon>
        <taxon>Burkholderiales</taxon>
        <taxon>Oxalobacteraceae</taxon>
        <taxon>Telluria group</taxon>
        <taxon>Pseudoduganella</taxon>
    </lineage>
</organism>
<evidence type="ECO:0000313" key="7">
    <source>
        <dbReference type="EMBL" id="MUI15987.1"/>
    </source>
</evidence>
<gene>
    <name evidence="7" type="ORF">GJV26_26515</name>
</gene>
<evidence type="ECO:0000256" key="1">
    <source>
        <dbReference type="ARBA" id="ARBA00009179"/>
    </source>
</evidence>
<feature type="domain" description="PDZ" evidence="6">
    <location>
        <begin position="131"/>
        <end position="198"/>
    </location>
</feature>
<dbReference type="AlphaFoldDB" id="A0A6I3XHL6"/>
<dbReference type="InterPro" id="IPR055210">
    <property type="entry name" value="CtpA/B_N"/>
</dbReference>
<keyword evidence="4" id="KW-0720">Serine protease</keyword>
<protein>
    <submittedName>
        <fullName evidence="7">PDZ domain-containing protein</fullName>
    </submittedName>
</protein>
<evidence type="ECO:0000256" key="2">
    <source>
        <dbReference type="ARBA" id="ARBA00022670"/>
    </source>
</evidence>
<name>A0A6I3XHL6_9BURK</name>
<feature type="region of interest" description="Disordered" evidence="5">
    <location>
        <begin position="444"/>
        <end position="465"/>
    </location>
</feature>
<evidence type="ECO:0000256" key="5">
    <source>
        <dbReference type="SAM" id="MobiDB-lite"/>
    </source>
</evidence>
<dbReference type="PANTHER" id="PTHR32060">
    <property type="entry name" value="TAIL-SPECIFIC PROTEASE"/>
    <property type="match status" value="1"/>
</dbReference>